<keyword evidence="5 9" id="KW-0812">Transmembrane</keyword>
<feature type="transmembrane region" description="Helical" evidence="9">
    <location>
        <begin position="52"/>
        <end position="71"/>
    </location>
</feature>
<dbReference type="RefSeq" id="WP_014323426.1">
    <property type="nucleotide sequence ID" value="NC_016803.1"/>
</dbReference>
<keyword evidence="7 9" id="KW-0472">Membrane</keyword>
<dbReference type="InterPro" id="IPR007387">
    <property type="entry name" value="TRAP_DctQ"/>
</dbReference>
<feature type="transmembrane region" description="Helical" evidence="9">
    <location>
        <begin position="92"/>
        <end position="111"/>
    </location>
</feature>
<dbReference type="KEGG" id="ddn:DND132_2797"/>
<keyword evidence="12" id="KW-1185">Reference proteome</keyword>
<feature type="domain" description="Tripartite ATP-independent periplasmic transporters DctQ component" evidence="10">
    <location>
        <begin position="22"/>
        <end position="153"/>
    </location>
</feature>
<keyword evidence="6 9" id="KW-1133">Transmembrane helix</keyword>
<evidence type="ECO:0000256" key="6">
    <source>
        <dbReference type="ARBA" id="ARBA00022989"/>
    </source>
</evidence>
<comment type="similarity">
    <text evidence="8">Belongs to the TRAP transporter small permease family.</text>
</comment>
<dbReference type="AlphaFoldDB" id="F0JJA1"/>
<keyword evidence="2" id="KW-0813">Transport</keyword>
<evidence type="ECO:0000256" key="4">
    <source>
        <dbReference type="ARBA" id="ARBA00022519"/>
    </source>
</evidence>
<dbReference type="GO" id="GO:0015740">
    <property type="term" value="P:C4-dicarboxylate transport"/>
    <property type="evidence" value="ECO:0007669"/>
    <property type="project" value="TreeGrafter"/>
</dbReference>
<dbReference type="InterPro" id="IPR055348">
    <property type="entry name" value="DctQ"/>
</dbReference>
<keyword evidence="3" id="KW-1003">Cell membrane</keyword>
<proteinExistence type="inferred from homology"/>
<dbReference type="PANTHER" id="PTHR35011">
    <property type="entry name" value="2,3-DIKETO-L-GULONATE TRAP TRANSPORTER SMALL PERMEASE PROTEIN YIAM"/>
    <property type="match status" value="1"/>
</dbReference>
<dbReference type="eggNOG" id="COG3090">
    <property type="taxonomic scope" value="Bacteria"/>
</dbReference>
<evidence type="ECO:0000256" key="3">
    <source>
        <dbReference type="ARBA" id="ARBA00022475"/>
    </source>
</evidence>
<dbReference type="OrthoDB" id="5454104at2"/>
<dbReference type="EMBL" id="CP003220">
    <property type="protein sequence ID" value="EGB16000.1"/>
    <property type="molecule type" value="Genomic_DNA"/>
</dbReference>
<name>F0JJA1_9BACT</name>
<evidence type="ECO:0000256" key="2">
    <source>
        <dbReference type="ARBA" id="ARBA00022448"/>
    </source>
</evidence>
<reference evidence="11 12" key="1">
    <citation type="journal article" date="2011" name="J. Bacteriol.">
        <title>Genome sequence of the mercury-methylating strain Desulfovibrio desulfuricans ND132.</title>
        <authorList>
            <person name="Brown S.D."/>
            <person name="Gilmour C.C."/>
            <person name="Kucken A.M."/>
            <person name="Wall J.D."/>
            <person name="Elias D.A."/>
            <person name="Brandt C.C."/>
            <person name="Podar M."/>
            <person name="Chertkov O."/>
            <person name="Held B."/>
            <person name="Bruce D.C."/>
            <person name="Detter J.C."/>
            <person name="Tapia R."/>
            <person name="Han C.S."/>
            <person name="Goodwin L.A."/>
            <person name="Cheng J.F."/>
            <person name="Pitluck S."/>
            <person name="Woyke T."/>
            <person name="Mikhailova N."/>
            <person name="Ivanova N.N."/>
            <person name="Han J."/>
            <person name="Lucas S."/>
            <person name="Lapidus A.L."/>
            <person name="Land M.L."/>
            <person name="Hauser L.J."/>
            <person name="Palumbo A.V."/>
        </authorList>
    </citation>
    <scope>NUCLEOTIDE SEQUENCE [LARGE SCALE GENOMIC DNA]</scope>
    <source>
        <strain evidence="11 12">ND132</strain>
    </source>
</reference>
<feature type="transmembrane region" description="Helical" evidence="9">
    <location>
        <begin position="12"/>
        <end position="32"/>
    </location>
</feature>
<evidence type="ECO:0000256" key="8">
    <source>
        <dbReference type="ARBA" id="ARBA00038436"/>
    </source>
</evidence>
<protein>
    <submittedName>
        <fullName evidence="11">Tripartite ATP-independent periplasmic transporter DctQ component</fullName>
    </submittedName>
</protein>
<dbReference type="HOGENOM" id="CLU_086356_3_1_7"/>
<evidence type="ECO:0000259" key="10">
    <source>
        <dbReference type="Pfam" id="PF04290"/>
    </source>
</evidence>
<gene>
    <name evidence="11" type="ORF">DND132_2797</name>
</gene>
<keyword evidence="4" id="KW-0997">Cell inner membrane</keyword>
<feature type="transmembrane region" description="Helical" evidence="9">
    <location>
        <begin position="131"/>
        <end position="155"/>
    </location>
</feature>
<evidence type="ECO:0000256" key="9">
    <source>
        <dbReference type="SAM" id="Phobius"/>
    </source>
</evidence>
<dbReference type="PANTHER" id="PTHR35011:SF2">
    <property type="entry name" value="2,3-DIKETO-L-GULONATE TRAP TRANSPORTER SMALL PERMEASE PROTEIN YIAM"/>
    <property type="match status" value="1"/>
</dbReference>
<dbReference type="Proteomes" id="UP000007845">
    <property type="component" value="Chromosome"/>
</dbReference>
<comment type="subcellular location">
    <subcellularLocation>
        <location evidence="1">Cell inner membrane</location>
        <topology evidence="1">Multi-pass membrane protein</topology>
    </subcellularLocation>
</comment>
<dbReference type="Pfam" id="PF04290">
    <property type="entry name" value="DctQ"/>
    <property type="match status" value="1"/>
</dbReference>
<sequence length="168" mass="18910" precursor="true">MFLLNLLRRIERVFLVSTFSLMVVLFFMNVVAREVGGEMASNLSWVEEAVRLMNLFLVFGALGIALERGMHVGIDTFRDRLPAGIRKPLLKVIDLSGLCFCAYLVWQGYVLVKFVLGTGQTSPTLGMRMGWIYLAPVMGFTLLGLRYFLSLIGFIDRFGQNKSEEEAA</sequence>
<evidence type="ECO:0000313" key="11">
    <source>
        <dbReference type="EMBL" id="EGB16000.1"/>
    </source>
</evidence>
<dbReference type="GO" id="GO:0005886">
    <property type="term" value="C:plasma membrane"/>
    <property type="evidence" value="ECO:0007669"/>
    <property type="project" value="UniProtKB-SubCell"/>
</dbReference>
<evidence type="ECO:0000256" key="1">
    <source>
        <dbReference type="ARBA" id="ARBA00004429"/>
    </source>
</evidence>
<evidence type="ECO:0000256" key="5">
    <source>
        <dbReference type="ARBA" id="ARBA00022692"/>
    </source>
</evidence>
<accession>F0JJA1</accession>
<evidence type="ECO:0000313" key="12">
    <source>
        <dbReference type="Proteomes" id="UP000007845"/>
    </source>
</evidence>
<organism evidence="11 12">
    <name type="scientific">Pseudodesulfovibrio mercurii</name>
    <dbReference type="NCBI Taxonomy" id="641491"/>
    <lineage>
        <taxon>Bacteria</taxon>
        <taxon>Pseudomonadati</taxon>
        <taxon>Thermodesulfobacteriota</taxon>
        <taxon>Desulfovibrionia</taxon>
        <taxon>Desulfovibrionales</taxon>
        <taxon>Desulfovibrionaceae</taxon>
    </lineage>
</organism>
<evidence type="ECO:0000256" key="7">
    <source>
        <dbReference type="ARBA" id="ARBA00023136"/>
    </source>
</evidence>
<dbReference type="STRING" id="641491.DND132_2797"/>
<dbReference type="GO" id="GO:0022857">
    <property type="term" value="F:transmembrane transporter activity"/>
    <property type="evidence" value="ECO:0007669"/>
    <property type="project" value="TreeGrafter"/>
</dbReference>